<dbReference type="Proteomes" id="UP000241762">
    <property type="component" value="Chromosome"/>
</dbReference>
<evidence type="ECO:0000256" key="1">
    <source>
        <dbReference type="ARBA" id="ARBA00022553"/>
    </source>
</evidence>
<evidence type="ECO:0000313" key="11">
    <source>
        <dbReference type="Proteomes" id="UP000241762"/>
    </source>
</evidence>
<keyword evidence="1 6" id="KW-0597">Phosphoprotein</keyword>
<keyword evidence="5" id="KW-0804">Transcription</keyword>
<accession>A0A2P1P9A9</accession>
<dbReference type="Pfam" id="PF00486">
    <property type="entry name" value="Trans_reg_C"/>
    <property type="match status" value="1"/>
</dbReference>
<dbReference type="AlphaFoldDB" id="A0A2P1P9A9"/>
<feature type="modified residue" description="4-aspartylphosphate" evidence="6">
    <location>
        <position position="53"/>
    </location>
</feature>
<dbReference type="EMBL" id="CP027845">
    <property type="protein sequence ID" value="AVP87851.1"/>
    <property type="molecule type" value="Genomic_DNA"/>
</dbReference>
<keyword evidence="4 7" id="KW-0238">DNA-binding</keyword>
<keyword evidence="2" id="KW-0902">Two-component regulatory system</keyword>
<dbReference type="Gene3D" id="6.10.250.690">
    <property type="match status" value="1"/>
</dbReference>
<dbReference type="KEGG" id="ptc:phytr_9220"/>
<evidence type="ECO:0000256" key="7">
    <source>
        <dbReference type="PROSITE-ProRule" id="PRU01091"/>
    </source>
</evidence>
<sequence length="220" mass="25057">MQKKILVVDDDERILQLLTEFLNKNDYLTSGALNAQEAKKILEQESFDLLIIDVMMPEVTGFELTSSIKKLQNVPIILLTALNKVEDRIQGLESGADDYVSKPFDPKELLLRTKNLLDLYSKQKPDSEIFVFGQNSYNLITKEFLKSGQPLPLTSTEQKLLDLFISNKNQVLSRDDLSQVMGSLSPRSIDVQITRLRSKIQDGESKYLQTVRHLGYVLHV</sequence>
<dbReference type="GO" id="GO:0006355">
    <property type="term" value="P:regulation of DNA-templated transcription"/>
    <property type="evidence" value="ECO:0007669"/>
    <property type="project" value="InterPro"/>
</dbReference>
<dbReference type="InterPro" id="IPR001867">
    <property type="entry name" value="OmpR/PhoB-type_DNA-bd"/>
</dbReference>
<feature type="DNA-binding region" description="OmpR/PhoB-type" evidence="7">
    <location>
        <begin position="127"/>
        <end position="220"/>
    </location>
</feature>
<dbReference type="Gene3D" id="1.10.10.10">
    <property type="entry name" value="Winged helix-like DNA-binding domain superfamily/Winged helix DNA-binding domain"/>
    <property type="match status" value="1"/>
</dbReference>
<dbReference type="InterPro" id="IPR011006">
    <property type="entry name" value="CheY-like_superfamily"/>
</dbReference>
<evidence type="ECO:0000256" key="4">
    <source>
        <dbReference type="ARBA" id="ARBA00023125"/>
    </source>
</evidence>
<protein>
    <submittedName>
        <fullName evidence="10">Response regulator protein OmpR</fullName>
    </submittedName>
</protein>
<dbReference type="GO" id="GO:0032993">
    <property type="term" value="C:protein-DNA complex"/>
    <property type="evidence" value="ECO:0007669"/>
    <property type="project" value="TreeGrafter"/>
</dbReference>
<evidence type="ECO:0000256" key="3">
    <source>
        <dbReference type="ARBA" id="ARBA00023015"/>
    </source>
</evidence>
<evidence type="ECO:0000256" key="2">
    <source>
        <dbReference type="ARBA" id="ARBA00023012"/>
    </source>
</evidence>
<dbReference type="SUPFAM" id="SSF46894">
    <property type="entry name" value="C-terminal effector domain of the bipartite response regulators"/>
    <property type="match status" value="1"/>
</dbReference>
<dbReference type="Gene3D" id="3.40.50.2300">
    <property type="match status" value="1"/>
</dbReference>
<dbReference type="SMART" id="SM00862">
    <property type="entry name" value="Trans_reg_C"/>
    <property type="match status" value="1"/>
</dbReference>
<dbReference type="InterPro" id="IPR016032">
    <property type="entry name" value="Sig_transdc_resp-reg_C-effctor"/>
</dbReference>
<dbReference type="GO" id="GO:0005829">
    <property type="term" value="C:cytosol"/>
    <property type="evidence" value="ECO:0007669"/>
    <property type="project" value="TreeGrafter"/>
</dbReference>
<dbReference type="InterPro" id="IPR001789">
    <property type="entry name" value="Sig_transdc_resp-reg_receiver"/>
</dbReference>
<keyword evidence="3" id="KW-0805">Transcription regulation</keyword>
<name>A0A2P1P9A9_9RICK</name>
<dbReference type="CDD" id="cd00383">
    <property type="entry name" value="trans_reg_C"/>
    <property type="match status" value="1"/>
</dbReference>
<reference evidence="10 11" key="1">
    <citation type="submission" date="2018-03" db="EMBL/GenBank/DDBJ databases">
        <title>A gene transfer event suggests a long-term partnership between eustigmatophyte algae and a novel lineage of endosymbiotic bacteria.</title>
        <authorList>
            <person name="Yurchenko T."/>
            <person name="Sevcikova T."/>
            <person name="Pribyl P."/>
            <person name="El Karkouri K."/>
            <person name="Klimes V."/>
            <person name="Amaral R."/>
            <person name="Zbrankova V."/>
            <person name="Kim E."/>
            <person name="Raoult D."/>
            <person name="Santos L.M.A."/>
            <person name="Elias M."/>
        </authorList>
    </citation>
    <scope>NUCLEOTIDE SEQUENCE [LARGE SCALE GENOMIC DNA]</scope>
    <source>
        <strain evidence="10">CCALA 838</strain>
    </source>
</reference>
<dbReference type="PROSITE" id="PS51755">
    <property type="entry name" value="OMPR_PHOB"/>
    <property type="match status" value="1"/>
</dbReference>
<dbReference type="InterPro" id="IPR036388">
    <property type="entry name" value="WH-like_DNA-bd_sf"/>
</dbReference>
<dbReference type="GO" id="GO:0000976">
    <property type="term" value="F:transcription cis-regulatory region binding"/>
    <property type="evidence" value="ECO:0007669"/>
    <property type="project" value="TreeGrafter"/>
</dbReference>
<evidence type="ECO:0000259" key="9">
    <source>
        <dbReference type="PROSITE" id="PS51755"/>
    </source>
</evidence>
<dbReference type="OrthoDB" id="9784252at2"/>
<dbReference type="GO" id="GO:0000156">
    <property type="term" value="F:phosphorelay response regulator activity"/>
    <property type="evidence" value="ECO:0007669"/>
    <property type="project" value="TreeGrafter"/>
</dbReference>
<feature type="domain" description="Response regulatory" evidence="8">
    <location>
        <begin position="4"/>
        <end position="117"/>
    </location>
</feature>
<evidence type="ECO:0000256" key="6">
    <source>
        <dbReference type="PROSITE-ProRule" id="PRU00169"/>
    </source>
</evidence>
<dbReference type="InterPro" id="IPR039420">
    <property type="entry name" value="WalR-like"/>
</dbReference>
<organism evidence="10 11">
    <name type="scientific">Candidatus Phycorickettsia trachydisci</name>
    <dbReference type="NCBI Taxonomy" id="2115978"/>
    <lineage>
        <taxon>Bacteria</taxon>
        <taxon>Pseudomonadati</taxon>
        <taxon>Pseudomonadota</taxon>
        <taxon>Alphaproteobacteria</taxon>
        <taxon>Rickettsiales</taxon>
        <taxon>Rickettsiaceae</taxon>
        <taxon>Candidatus Phycorickettsia</taxon>
    </lineage>
</organism>
<dbReference type="PANTHER" id="PTHR48111:SF4">
    <property type="entry name" value="DNA-BINDING DUAL TRANSCRIPTIONAL REGULATOR OMPR"/>
    <property type="match status" value="1"/>
</dbReference>
<keyword evidence="11" id="KW-1185">Reference proteome</keyword>
<dbReference type="CDD" id="cd17574">
    <property type="entry name" value="REC_OmpR"/>
    <property type="match status" value="1"/>
</dbReference>
<dbReference type="SMART" id="SM00448">
    <property type="entry name" value="REC"/>
    <property type="match status" value="1"/>
</dbReference>
<dbReference type="RefSeq" id="WP_106874694.1">
    <property type="nucleotide sequence ID" value="NZ_CP027845.1"/>
</dbReference>
<proteinExistence type="predicted"/>
<feature type="domain" description="OmpR/PhoB-type" evidence="9">
    <location>
        <begin position="127"/>
        <end position="220"/>
    </location>
</feature>
<dbReference type="PROSITE" id="PS50110">
    <property type="entry name" value="RESPONSE_REGULATORY"/>
    <property type="match status" value="1"/>
</dbReference>
<dbReference type="PANTHER" id="PTHR48111">
    <property type="entry name" value="REGULATOR OF RPOS"/>
    <property type="match status" value="1"/>
</dbReference>
<evidence type="ECO:0000256" key="5">
    <source>
        <dbReference type="ARBA" id="ARBA00023163"/>
    </source>
</evidence>
<evidence type="ECO:0000313" key="10">
    <source>
        <dbReference type="EMBL" id="AVP87851.1"/>
    </source>
</evidence>
<dbReference type="SUPFAM" id="SSF52172">
    <property type="entry name" value="CheY-like"/>
    <property type="match status" value="1"/>
</dbReference>
<dbReference type="Pfam" id="PF00072">
    <property type="entry name" value="Response_reg"/>
    <property type="match status" value="1"/>
</dbReference>
<evidence type="ECO:0000259" key="8">
    <source>
        <dbReference type="PROSITE" id="PS50110"/>
    </source>
</evidence>
<gene>
    <name evidence="10" type="ORF">phytr_9220</name>
</gene>